<accession>A0A0F7U942</accession>
<comment type="similarity">
    <text evidence="1">Belongs to the metallo-dependent hydrolases superfamily. TatD-type hydrolase family.</text>
</comment>
<dbReference type="Gene3D" id="3.20.20.140">
    <property type="entry name" value="Metal-dependent hydrolases"/>
    <property type="match status" value="1"/>
</dbReference>
<dbReference type="GO" id="GO:0046872">
    <property type="term" value="F:metal ion binding"/>
    <property type="evidence" value="ECO:0007669"/>
    <property type="project" value="UniProtKB-KW"/>
</dbReference>
<dbReference type="CDD" id="cd01310">
    <property type="entry name" value="TatD_DNAse"/>
    <property type="match status" value="1"/>
</dbReference>
<dbReference type="PANTHER" id="PTHR10060:SF15">
    <property type="entry name" value="DEOXYRIBONUCLEASE TATDN1"/>
    <property type="match status" value="1"/>
</dbReference>
<reference evidence="6" key="1">
    <citation type="journal article" date="2015" name="PLoS ONE">
        <title>Comprehensive Evaluation of Toxoplasma gondii VEG and Neospora caninum LIV Genomes with Tachyzoite Stage Transcriptome and Proteome Defines Novel Transcript Features.</title>
        <authorList>
            <person name="Ramaprasad A."/>
            <person name="Mourier T."/>
            <person name="Naeem R."/>
            <person name="Malas T.B."/>
            <person name="Moussa E."/>
            <person name="Panigrahi A."/>
            <person name="Vermont S.J."/>
            <person name="Otto T.D."/>
            <person name="Wastling J."/>
            <person name="Pain A."/>
        </authorList>
    </citation>
    <scope>NUCLEOTIDE SEQUENCE</scope>
    <source>
        <strain evidence="6">Liverpool</strain>
    </source>
</reference>
<dbReference type="GO" id="GO:0008296">
    <property type="term" value="F:3'-5'-DNA exonuclease activity"/>
    <property type="evidence" value="ECO:0007669"/>
    <property type="project" value="TreeGrafter"/>
</dbReference>
<evidence type="ECO:0000256" key="3">
    <source>
        <dbReference type="ARBA" id="ARBA00022723"/>
    </source>
</evidence>
<dbReference type="EMBL" id="LN714477">
    <property type="protein sequence ID" value="CEL64892.1"/>
    <property type="molecule type" value="Genomic_DNA"/>
</dbReference>
<feature type="compositionally biased region" description="Low complexity" evidence="5">
    <location>
        <begin position="126"/>
        <end position="153"/>
    </location>
</feature>
<dbReference type="GO" id="GO:0005829">
    <property type="term" value="C:cytosol"/>
    <property type="evidence" value="ECO:0007669"/>
    <property type="project" value="TreeGrafter"/>
</dbReference>
<evidence type="ECO:0000256" key="1">
    <source>
        <dbReference type="ARBA" id="ARBA00009275"/>
    </source>
</evidence>
<protein>
    <submittedName>
        <fullName evidence="6">GF17261, related</fullName>
    </submittedName>
</protein>
<evidence type="ECO:0000313" key="6">
    <source>
        <dbReference type="EMBL" id="CEL64892.1"/>
    </source>
</evidence>
<dbReference type="SUPFAM" id="SSF51556">
    <property type="entry name" value="Metallo-dependent hydrolases"/>
    <property type="match status" value="1"/>
</dbReference>
<feature type="region of interest" description="Disordered" evidence="5">
    <location>
        <begin position="108"/>
        <end position="153"/>
    </location>
</feature>
<dbReference type="InterPro" id="IPR001130">
    <property type="entry name" value="TatD-like"/>
</dbReference>
<name>A0A0F7U942_NEOCL</name>
<dbReference type="InterPro" id="IPR050891">
    <property type="entry name" value="TatD-type_Hydrolase"/>
</dbReference>
<proteinExistence type="inferred from homology"/>
<dbReference type="InterPro" id="IPR032466">
    <property type="entry name" value="Metal_Hydrolase"/>
</dbReference>
<keyword evidence="2" id="KW-0540">Nuclease</keyword>
<keyword evidence="3" id="KW-0479">Metal-binding</keyword>
<evidence type="ECO:0000256" key="4">
    <source>
        <dbReference type="ARBA" id="ARBA00022801"/>
    </source>
</evidence>
<sequence length="418" mass="45753">MARAPNRAEKVDTMTPDGETLAFVDIGANLTDEMYQGVYFGKTKHGADLERVIDRARHAGCKKLLVTGGSLSDSEKAIELCRKFDPEGTFLFATVGVHPTRCSEFEMASRKQSPPRGPAACCASAAESNGDSGHSSSPTSPRPPLLSASSSSSSSTAADVAEASACSEVGSLGVYSDEHGAALLSFRPPAHAVEHLNKLVSLIERNRDRVAAIGELGLDADRTQFCDLETQKKYFELQLLLSRHFRLPLFLHMRDAETSFCEILGHTRDLWEAQGGVVHSFTDSEEALTRVLNLSPSLHIGINGCSLKTEENLQVVKSVPLERLHLETDAPWCDIRPTHAGFAILKDDLPTIAEEEKKKQKPQNWTPETQIKNRNEPCNIQHVARIVRQLVAPDVPFPAFTQIVCANSLRMFPLMAGK</sequence>
<evidence type="ECO:0000256" key="2">
    <source>
        <dbReference type="ARBA" id="ARBA00022722"/>
    </source>
</evidence>
<dbReference type="AlphaFoldDB" id="A0A0F7U942"/>
<keyword evidence="4" id="KW-0378">Hydrolase</keyword>
<evidence type="ECO:0000256" key="5">
    <source>
        <dbReference type="SAM" id="MobiDB-lite"/>
    </source>
</evidence>
<dbReference type="Pfam" id="PF01026">
    <property type="entry name" value="TatD_DNase"/>
    <property type="match status" value="1"/>
</dbReference>
<dbReference type="PANTHER" id="PTHR10060">
    <property type="entry name" value="TATD FAMILY DEOXYRIBONUCLEASE"/>
    <property type="match status" value="1"/>
</dbReference>
<gene>
    <name evidence="6" type="ORF">BN1204_007610</name>
</gene>
<organism evidence="6">
    <name type="scientific">Neospora caninum (strain Liverpool)</name>
    <dbReference type="NCBI Taxonomy" id="572307"/>
    <lineage>
        <taxon>Eukaryota</taxon>
        <taxon>Sar</taxon>
        <taxon>Alveolata</taxon>
        <taxon>Apicomplexa</taxon>
        <taxon>Conoidasida</taxon>
        <taxon>Coccidia</taxon>
        <taxon>Eucoccidiorida</taxon>
        <taxon>Eimeriorina</taxon>
        <taxon>Sarcocystidae</taxon>
        <taxon>Neospora</taxon>
    </lineage>
</organism>